<name>A0A917S513_9BACL</name>
<sequence length="62" mass="6837">MKNIQKIPTKRRPICVIIEKIIIRKRGFAKPLARDGALVVGARKANAEQATGNGAYVRPIIL</sequence>
<comment type="caution">
    <text evidence="1">The sequence shown here is derived from an EMBL/GenBank/DDBJ whole genome shotgun (WGS) entry which is preliminary data.</text>
</comment>
<reference evidence="1" key="2">
    <citation type="submission" date="2020-09" db="EMBL/GenBank/DDBJ databases">
        <authorList>
            <person name="Sun Q."/>
            <person name="Ohkuma M."/>
        </authorList>
    </citation>
    <scope>NUCLEOTIDE SEQUENCE</scope>
    <source>
        <strain evidence="1">JCM 15325</strain>
    </source>
</reference>
<keyword evidence="2" id="KW-1185">Reference proteome</keyword>
<evidence type="ECO:0000313" key="1">
    <source>
        <dbReference type="EMBL" id="GGL59148.1"/>
    </source>
</evidence>
<protein>
    <submittedName>
        <fullName evidence="1">Uncharacterized protein</fullName>
    </submittedName>
</protein>
<dbReference type="EMBL" id="BMOK01000011">
    <property type="protein sequence ID" value="GGL59148.1"/>
    <property type="molecule type" value="Genomic_DNA"/>
</dbReference>
<organism evidence="1 2">
    <name type="scientific">Sporolactobacillus putidus</name>
    <dbReference type="NCBI Taxonomy" id="492735"/>
    <lineage>
        <taxon>Bacteria</taxon>
        <taxon>Bacillati</taxon>
        <taxon>Bacillota</taxon>
        <taxon>Bacilli</taxon>
        <taxon>Bacillales</taxon>
        <taxon>Sporolactobacillaceae</taxon>
        <taxon>Sporolactobacillus</taxon>
    </lineage>
</organism>
<accession>A0A917S513</accession>
<proteinExistence type="predicted"/>
<dbReference type="Proteomes" id="UP000654670">
    <property type="component" value="Unassembled WGS sequence"/>
</dbReference>
<reference evidence="1" key="1">
    <citation type="journal article" date="2014" name="Int. J. Syst. Evol. Microbiol.">
        <title>Complete genome sequence of Corynebacterium casei LMG S-19264T (=DSM 44701T), isolated from a smear-ripened cheese.</title>
        <authorList>
            <consortium name="US DOE Joint Genome Institute (JGI-PGF)"/>
            <person name="Walter F."/>
            <person name="Albersmeier A."/>
            <person name="Kalinowski J."/>
            <person name="Ruckert C."/>
        </authorList>
    </citation>
    <scope>NUCLEOTIDE SEQUENCE</scope>
    <source>
        <strain evidence="1">JCM 15325</strain>
    </source>
</reference>
<gene>
    <name evidence="1" type="ORF">GCM10007968_23920</name>
</gene>
<evidence type="ECO:0000313" key="2">
    <source>
        <dbReference type="Proteomes" id="UP000654670"/>
    </source>
</evidence>
<dbReference type="AlphaFoldDB" id="A0A917S513"/>